<dbReference type="EMBL" id="BTGC01000003">
    <property type="protein sequence ID" value="GMM49858.1"/>
    <property type="molecule type" value="Genomic_DNA"/>
</dbReference>
<feature type="domain" description="N-terminal Ras-GEF" evidence="5">
    <location>
        <begin position="33"/>
        <end position="161"/>
    </location>
</feature>
<protein>
    <submittedName>
        <fullName evidence="6">Mitotic regulator</fullName>
    </submittedName>
</protein>
<proteinExistence type="predicted"/>
<dbReference type="InterPro" id="IPR008937">
    <property type="entry name" value="Ras-like_GEF"/>
</dbReference>
<dbReference type="GO" id="GO:0005085">
    <property type="term" value="F:guanyl-nucleotide exchange factor activity"/>
    <property type="evidence" value="ECO:0007669"/>
    <property type="project" value="UniProtKB-KW"/>
</dbReference>
<dbReference type="GO" id="GO:0007265">
    <property type="term" value="P:Ras protein signal transduction"/>
    <property type="evidence" value="ECO:0007669"/>
    <property type="project" value="TreeGrafter"/>
</dbReference>
<organism evidence="6 7">
    <name type="scientific">Starmerella bacillaris</name>
    <name type="common">Yeast</name>
    <name type="synonym">Candida zemplinina</name>
    <dbReference type="NCBI Taxonomy" id="1247836"/>
    <lineage>
        <taxon>Eukaryota</taxon>
        <taxon>Fungi</taxon>
        <taxon>Dikarya</taxon>
        <taxon>Ascomycota</taxon>
        <taxon>Saccharomycotina</taxon>
        <taxon>Dipodascomycetes</taxon>
        <taxon>Dipodascales</taxon>
        <taxon>Trichomonascaceae</taxon>
        <taxon>Starmerella</taxon>
    </lineage>
</organism>
<dbReference type="SMART" id="SM00147">
    <property type="entry name" value="RasGEF"/>
    <property type="match status" value="1"/>
</dbReference>
<dbReference type="PROSITE" id="PS50009">
    <property type="entry name" value="RASGEF_CAT"/>
    <property type="match status" value="1"/>
</dbReference>
<comment type="caution">
    <text evidence="6">The sequence shown here is derived from an EMBL/GenBank/DDBJ whole genome shotgun (WGS) entry which is preliminary data.</text>
</comment>
<evidence type="ECO:0000256" key="3">
    <source>
        <dbReference type="SAM" id="MobiDB-lite"/>
    </source>
</evidence>
<dbReference type="Pfam" id="PF00618">
    <property type="entry name" value="RasGEF_N"/>
    <property type="match status" value="1"/>
</dbReference>
<evidence type="ECO:0000313" key="7">
    <source>
        <dbReference type="Proteomes" id="UP001362899"/>
    </source>
</evidence>
<dbReference type="InterPro" id="IPR000651">
    <property type="entry name" value="Ras-like_Gua-exchang_fac_N"/>
</dbReference>
<dbReference type="Proteomes" id="UP001362899">
    <property type="component" value="Unassembled WGS sequence"/>
</dbReference>
<dbReference type="InterPro" id="IPR023578">
    <property type="entry name" value="Ras_GEF_dom_sf"/>
</dbReference>
<keyword evidence="1 2" id="KW-0344">Guanine-nucleotide releasing factor</keyword>
<evidence type="ECO:0000256" key="1">
    <source>
        <dbReference type="ARBA" id="ARBA00022658"/>
    </source>
</evidence>
<evidence type="ECO:0000313" key="6">
    <source>
        <dbReference type="EMBL" id="GMM49858.1"/>
    </source>
</evidence>
<dbReference type="InterPro" id="IPR036964">
    <property type="entry name" value="RASGEF_cat_dom_sf"/>
</dbReference>
<dbReference type="SUPFAM" id="SSF48366">
    <property type="entry name" value="Ras GEF"/>
    <property type="match status" value="1"/>
</dbReference>
<feature type="domain" description="Ras-GEF" evidence="4">
    <location>
        <begin position="927"/>
        <end position="1168"/>
    </location>
</feature>
<dbReference type="Pfam" id="PF00617">
    <property type="entry name" value="RasGEF"/>
    <property type="match status" value="1"/>
</dbReference>
<feature type="compositionally biased region" description="Acidic residues" evidence="3">
    <location>
        <begin position="324"/>
        <end position="334"/>
    </location>
</feature>
<dbReference type="CDD" id="cd06224">
    <property type="entry name" value="REM"/>
    <property type="match status" value="1"/>
</dbReference>
<feature type="region of interest" description="Disordered" evidence="3">
    <location>
        <begin position="319"/>
        <end position="341"/>
    </location>
</feature>
<sequence>MIPVSDPRMGLNPSIFNGLDTPYLAYPDRAVVNDGLPAYAKLEVMIAYLTAHNSLNYDAMEDFFLTYRMFASPITVWELLTSRLLWAADISARTGSESDLGRDVGTRCFVSLRYWITTYFEEDFVSDYGLRIIVADSLTALSGCTEFVLLKHFKRILDRLRLVWDSKLIVYWNIPAEVVGNVDCPVPVGGDEIVLEKPKKVSNILFGEIPIDADVSVSSIRISGQQKPRPRLSRIFNFNTHETAKKDVVLHDKVDFLAVSMLNEFYSKSQEFPADITGEGCVSKGSSEEDNQLGSSSSGDHLDIFPELNQELTTIERQQSFENSDSDTEVEMDNNTESIENIKPTDALAGAGEEENVANLPIPPEHTGMNVMHTSTSVGTMIGTITSIRDSQFEEGHGEVHTYQVPELLTPVKQSVRPLQSHHSSTISEDYSQDLSESNIGESLHLDEENFADADNEREPHSDDERMFLRNHGIIQRINVIDNNSSTEGSVYEESLVAQDTDVISLEAEERLQRQMVGFYFEDSVESSTRRHSNTSSNEDQIDPLDPDYYNNIKGSSTAIEHLNELHIQEPEGAEEFQHLEVPSHEQMPFPEYGDVSQGMNHFNDFTEDFSQATYPEYPNSISNELQYSSPNIYHDEYLHPSSETPVEDYAETKPNLEISVTGIHVENVVHGTNDYNVVPVYENWNTLNLNNFDRVSYSGSSLTSVSRASCPASCYSFHSPDYRYSNDIANEYRASLDGDRPSISLLSEIENSMLRPCVGYTEEDAERLKAIPDNAIRGDAILATLQMLEGREYVDNESFNSGILETRKTVPRIIRSNTEDLYAAALTTQSRKSSEVDRNEMPQSIHTQQFEGVLPENTIDSIPGLQVSGIRRSPAQLNVNKLKSRFSTSTLRQKHPDGTPTIQFDLPTIHVALPDCTHAPFILSYTAYEVAEQMTIIANEIVNCVNSQELVAMKEIPQPSRLHSWLAIISQLPRPSSIELCILRSQLVSNWVQSEIMLCPTPAMQAQTVCKFIRISFECLRLQNFASMSEIMSAIYTLKSDKALRKDVFDLLPHEENNLCERFLRLISPNNNYAALRNMHGGVSLLRGSVPTIGLFLKDLALASEARSLNSETEIHFDKYRVAAKVVKSLQRLISSGSNYNLQTKQSLLSKCLYLTMLPIDQSAQFVQQTQAV</sequence>
<dbReference type="PROSITE" id="PS50212">
    <property type="entry name" value="RASGEF_NTER"/>
    <property type="match status" value="1"/>
</dbReference>
<feature type="region of interest" description="Disordered" evidence="3">
    <location>
        <begin position="279"/>
        <end position="303"/>
    </location>
</feature>
<dbReference type="GO" id="GO:0005886">
    <property type="term" value="C:plasma membrane"/>
    <property type="evidence" value="ECO:0007669"/>
    <property type="project" value="TreeGrafter"/>
</dbReference>
<dbReference type="PANTHER" id="PTHR23113">
    <property type="entry name" value="GUANINE NUCLEOTIDE EXCHANGE FACTOR"/>
    <property type="match status" value="1"/>
</dbReference>
<keyword evidence="7" id="KW-1185">Reference proteome</keyword>
<evidence type="ECO:0000256" key="2">
    <source>
        <dbReference type="PROSITE-ProRule" id="PRU00168"/>
    </source>
</evidence>
<dbReference type="AlphaFoldDB" id="A0AAV5RGG8"/>
<accession>A0AAV5RGG8</accession>
<feature type="compositionally biased region" description="Polar residues" evidence="3">
    <location>
        <begin position="417"/>
        <end position="435"/>
    </location>
</feature>
<reference evidence="6 7" key="1">
    <citation type="journal article" date="2023" name="Elife">
        <title>Identification of key yeast species and microbe-microbe interactions impacting larval growth of Drosophila in the wild.</title>
        <authorList>
            <person name="Mure A."/>
            <person name="Sugiura Y."/>
            <person name="Maeda R."/>
            <person name="Honda K."/>
            <person name="Sakurai N."/>
            <person name="Takahashi Y."/>
            <person name="Watada M."/>
            <person name="Katoh T."/>
            <person name="Gotoh A."/>
            <person name="Gotoh Y."/>
            <person name="Taniguchi I."/>
            <person name="Nakamura K."/>
            <person name="Hayashi T."/>
            <person name="Katayama T."/>
            <person name="Uemura T."/>
            <person name="Hattori Y."/>
        </authorList>
    </citation>
    <scope>NUCLEOTIDE SEQUENCE [LARGE SCALE GENOMIC DNA]</scope>
    <source>
        <strain evidence="6 7">SB-73</strain>
    </source>
</reference>
<dbReference type="InterPro" id="IPR001895">
    <property type="entry name" value="RASGEF_cat_dom"/>
</dbReference>
<name>A0AAV5RGG8_STABA</name>
<dbReference type="Gene3D" id="1.20.870.10">
    <property type="entry name" value="Son of sevenless (SoS) protein Chain: S domain 1"/>
    <property type="match status" value="1"/>
</dbReference>
<dbReference type="Gene3D" id="1.10.840.10">
    <property type="entry name" value="Ras guanine-nucleotide exchange factors catalytic domain"/>
    <property type="match status" value="1"/>
</dbReference>
<feature type="region of interest" description="Disordered" evidence="3">
    <location>
        <begin position="524"/>
        <end position="546"/>
    </location>
</feature>
<feature type="region of interest" description="Disordered" evidence="3">
    <location>
        <begin position="416"/>
        <end position="435"/>
    </location>
</feature>
<gene>
    <name evidence="6" type="ORF">DASB73_008160</name>
</gene>
<dbReference type="PANTHER" id="PTHR23113:SF363">
    <property type="entry name" value="PROTEIN SON OF SEVENLESS"/>
    <property type="match status" value="1"/>
</dbReference>
<evidence type="ECO:0000259" key="4">
    <source>
        <dbReference type="PROSITE" id="PS50009"/>
    </source>
</evidence>
<evidence type="ECO:0000259" key="5">
    <source>
        <dbReference type="PROSITE" id="PS50212"/>
    </source>
</evidence>